<protein>
    <submittedName>
        <fullName evidence="2">Uncharacterized protein</fullName>
    </submittedName>
</protein>
<reference evidence="2 3" key="1">
    <citation type="submission" date="2024-03" db="EMBL/GenBank/DDBJ databases">
        <authorList>
            <person name="Gkanogiannis A."/>
            <person name="Becerra Lopez-Lavalle L."/>
        </authorList>
    </citation>
    <scope>NUCLEOTIDE SEQUENCE [LARGE SCALE GENOMIC DNA]</scope>
</reference>
<gene>
    <name evidence="2" type="ORF">CITCOLO1_LOCUS9830</name>
</gene>
<organism evidence="2 3">
    <name type="scientific">Citrullus colocynthis</name>
    <name type="common">colocynth</name>
    <dbReference type="NCBI Taxonomy" id="252529"/>
    <lineage>
        <taxon>Eukaryota</taxon>
        <taxon>Viridiplantae</taxon>
        <taxon>Streptophyta</taxon>
        <taxon>Embryophyta</taxon>
        <taxon>Tracheophyta</taxon>
        <taxon>Spermatophyta</taxon>
        <taxon>Magnoliopsida</taxon>
        <taxon>eudicotyledons</taxon>
        <taxon>Gunneridae</taxon>
        <taxon>Pentapetalae</taxon>
        <taxon>rosids</taxon>
        <taxon>fabids</taxon>
        <taxon>Cucurbitales</taxon>
        <taxon>Cucurbitaceae</taxon>
        <taxon>Benincaseae</taxon>
        <taxon>Citrullus</taxon>
    </lineage>
</organism>
<evidence type="ECO:0000313" key="3">
    <source>
        <dbReference type="Proteomes" id="UP001642487"/>
    </source>
</evidence>
<keyword evidence="1" id="KW-1133">Transmembrane helix</keyword>
<accession>A0ABP0YBP8</accession>
<name>A0ABP0YBP8_9ROSI</name>
<evidence type="ECO:0000256" key="1">
    <source>
        <dbReference type="SAM" id="Phobius"/>
    </source>
</evidence>
<dbReference type="EMBL" id="OZ021737">
    <property type="protein sequence ID" value="CAK9317879.1"/>
    <property type="molecule type" value="Genomic_DNA"/>
</dbReference>
<keyword evidence="1" id="KW-0472">Membrane</keyword>
<keyword evidence="1" id="KW-0812">Transmembrane</keyword>
<dbReference type="Proteomes" id="UP001642487">
    <property type="component" value="Chromosome 3"/>
</dbReference>
<proteinExistence type="predicted"/>
<sequence length="194" mass="21596">MLLSRWTERIRGETLKRLRPSNTKTNHLEGSSSTAHEVSDQTLIEVIKGNGKLVPQVVKIWVERWFSSGQCCLRQFKACGTKYHIKGDLLEEIDVDDVVAPVVSVLSFGKIETDIGILLHIISQTRYFGQLDLSAIFGLFTLVIILVSGSNLTCRLVVPALNAEMEARAIMMLIIVSGDGNNFLRFILSECCKS</sequence>
<keyword evidence="3" id="KW-1185">Reference proteome</keyword>
<evidence type="ECO:0000313" key="2">
    <source>
        <dbReference type="EMBL" id="CAK9317879.1"/>
    </source>
</evidence>
<feature type="transmembrane region" description="Helical" evidence="1">
    <location>
        <begin position="131"/>
        <end position="149"/>
    </location>
</feature>